<name>A0A4S4FFZ7_9MICO</name>
<evidence type="ECO:0000313" key="2">
    <source>
        <dbReference type="EMBL" id="THG29093.1"/>
    </source>
</evidence>
<sequence>MHFADDTDDALQFVAALANTLPTASASGRDELSTEKDLDAIFEQHPYSGRIDHDEAELAEVRSARARLRRIWDLDTPEAVQEVNAMLREAGALPHLAKHDGFDWHLHATEPDAPLAERIRVEASMAFIDVIRSGETSRLRVCEAPHCDGVLVDLTRNGSKRYCSLRCGNRVAVSAFRERRSDARG</sequence>
<evidence type="ECO:0000259" key="1">
    <source>
        <dbReference type="Pfam" id="PF11706"/>
    </source>
</evidence>
<dbReference type="PANTHER" id="PTHR35525">
    <property type="entry name" value="BLL6575 PROTEIN"/>
    <property type="match status" value="1"/>
</dbReference>
<comment type="caution">
    <text evidence="2">The sequence shown here is derived from an EMBL/GenBank/DDBJ whole genome shotgun (WGS) entry which is preliminary data.</text>
</comment>
<dbReference type="AlphaFoldDB" id="A0A4S4FFZ7"/>
<dbReference type="Proteomes" id="UP000307380">
    <property type="component" value="Unassembled WGS sequence"/>
</dbReference>
<dbReference type="Pfam" id="PF07336">
    <property type="entry name" value="ABATE"/>
    <property type="match status" value="1"/>
</dbReference>
<organism evidence="2 3">
    <name type="scientific">Orlajensenia flava</name>
    <dbReference type="NCBI Taxonomy" id="2565934"/>
    <lineage>
        <taxon>Bacteria</taxon>
        <taxon>Bacillati</taxon>
        <taxon>Actinomycetota</taxon>
        <taxon>Actinomycetes</taxon>
        <taxon>Micrococcales</taxon>
        <taxon>Microbacteriaceae</taxon>
        <taxon>Orlajensenia</taxon>
    </lineage>
</organism>
<dbReference type="InterPro" id="IPR023286">
    <property type="entry name" value="ABATE_dom_sf"/>
</dbReference>
<dbReference type="SUPFAM" id="SSF160904">
    <property type="entry name" value="Jann2411-like"/>
    <property type="match status" value="1"/>
</dbReference>
<dbReference type="PANTHER" id="PTHR35525:SF3">
    <property type="entry name" value="BLL6575 PROTEIN"/>
    <property type="match status" value="1"/>
</dbReference>
<proteinExistence type="predicted"/>
<evidence type="ECO:0000313" key="3">
    <source>
        <dbReference type="Proteomes" id="UP000307380"/>
    </source>
</evidence>
<reference evidence="2 3" key="1">
    <citation type="submission" date="2019-04" db="EMBL/GenBank/DDBJ databases">
        <authorList>
            <person name="Jiang L."/>
        </authorList>
    </citation>
    <scope>NUCLEOTIDE SEQUENCE [LARGE SCALE GENOMIC DNA]</scope>
    <source>
        <strain evidence="2 3">YIM 131861</strain>
    </source>
</reference>
<dbReference type="InterPro" id="IPR021005">
    <property type="entry name" value="Znf_CGNR"/>
</dbReference>
<accession>A0A4S4FFZ7</accession>
<keyword evidence="3" id="KW-1185">Reference proteome</keyword>
<protein>
    <submittedName>
        <fullName evidence="2">RNA-binding protein</fullName>
    </submittedName>
</protein>
<dbReference type="InterPro" id="IPR010852">
    <property type="entry name" value="ABATE"/>
</dbReference>
<dbReference type="OrthoDB" id="3531194at2"/>
<gene>
    <name evidence="2" type="ORF">E6C70_15870</name>
</gene>
<dbReference type="Gene3D" id="1.10.3300.10">
    <property type="entry name" value="Jann2411-like domain"/>
    <property type="match status" value="1"/>
</dbReference>
<feature type="domain" description="Zinc finger CGNR" evidence="1">
    <location>
        <begin position="138"/>
        <end position="180"/>
    </location>
</feature>
<dbReference type="EMBL" id="SSSN01000015">
    <property type="protein sequence ID" value="THG29093.1"/>
    <property type="molecule type" value="Genomic_DNA"/>
</dbReference>
<dbReference type="Pfam" id="PF11706">
    <property type="entry name" value="zf-CGNR"/>
    <property type="match status" value="1"/>
</dbReference>
<dbReference type="RefSeq" id="WP_136425482.1">
    <property type="nucleotide sequence ID" value="NZ_SSSN01000015.1"/>
</dbReference>